<feature type="compositionally biased region" description="Basic residues" evidence="1">
    <location>
        <begin position="160"/>
        <end position="173"/>
    </location>
</feature>
<evidence type="ECO:0000313" key="3">
    <source>
        <dbReference type="EMBL" id="QGA72569.1"/>
    </source>
</evidence>
<protein>
    <submittedName>
        <fullName evidence="3">NVP-like protein</fullName>
    </submittedName>
</protein>
<name>A0A5Q0TX52_RHYFE</name>
<sequence length="327" mass="37747">MGLWSILGAYLMAVSLALPSSLVDEIKSSEMRNNKVKRAHPDHAGSNENVDPVNYFNKHTSAIKRGTNLKTTDPELSSLPEWDADQFYSNSDFNMDSLQSGLFNSPNMPLDDKTIAEYEKGYRYGTNKDKLDEALENAVLKNEAYREPYSQFRFYGSNDRRRRRDTNKQMRPKRNVDLTPEEVLALLTLYENNRSGLKENDNYRQPIFKYGKGYGVGDIEDFDTDNNDETWLNAPVFPHASVENDVSDNYLYDYVNGAEPDYKARWGGFGDAKKKRFIIAKKRTSDPTRMIRYINGPNQNDFDTLSNLMNNQKEPRLDVPIYHRKVL</sequence>
<proteinExistence type="evidence at transcript level"/>
<feature type="signal peptide" evidence="2">
    <location>
        <begin position="1"/>
        <end position="17"/>
    </location>
</feature>
<feature type="region of interest" description="Disordered" evidence="1">
    <location>
        <begin position="156"/>
        <end position="175"/>
    </location>
</feature>
<accession>A0A5Q0TX52</accession>
<organism evidence="3">
    <name type="scientific">Rhynchophorus ferrugineus</name>
    <name type="common">Red palm weevil</name>
    <name type="synonym">Curculio ferrugineus</name>
    <dbReference type="NCBI Taxonomy" id="354439"/>
    <lineage>
        <taxon>Eukaryota</taxon>
        <taxon>Metazoa</taxon>
        <taxon>Ecdysozoa</taxon>
        <taxon>Arthropoda</taxon>
        <taxon>Hexapoda</taxon>
        <taxon>Insecta</taxon>
        <taxon>Pterygota</taxon>
        <taxon>Neoptera</taxon>
        <taxon>Endopterygota</taxon>
        <taxon>Coleoptera</taxon>
        <taxon>Polyphaga</taxon>
        <taxon>Cucujiformia</taxon>
        <taxon>Curculionidae</taxon>
        <taxon>Dryophthorinae</taxon>
        <taxon>Rhynchophorus</taxon>
    </lineage>
</organism>
<dbReference type="EMBL" id="MK751565">
    <property type="protein sequence ID" value="QGA72569.1"/>
    <property type="molecule type" value="mRNA"/>
</dbReference>
<dbReference type="AlphaFoldDB" id="A0A5Q0TX52"/>
<gene>
    <name evidence="3" type="primary">NVP</name>
</gene>
<keyword evidence="2" id="KW-0732">Signal</keyword>
<evidence type="ECO:0000256" key="2">
    <source>
        <dbReference type="SAM" id="SignalP"/>
    </source>
</evidence>
<evidence type="ECO:0000256" key="1">
    <source>
        <dbReference type="SAM" id="MobiDB-lite"/>
    </source>
</evidence>
<reference evidence="3" key="1">
    <citation type="submission" date="2019-04" db="EMBL/GenBank/DDBJ databases">
        <title>Identification and expression profiles of neuropeptides and their G protein-coupled receptors in the Red palm weevil Rhynchophorus ferrugineus (Coleoptera: Curculionidae).</title>
        <authorList>
            <person name="Zhang H."/>
            <person name="Bai J."/>
            <person name="Huang S."/>
            <person name="Hou Y."/>
        </authorList>
    </citation>
    <scope>NUCLEOTIDE SEQUENCE</scope>
</reference>
<feature type="chain" id="PRO_5024342037" evidence="2">
    <location>
        <begin position="18"/>
        <end position="327"/>
    </location>
</feature>